<dbReference type="InterPro" id="IPR029058">
    <property type="entry name" value="AB_hydrolase_fold"/>
</dbReference>
<dbReference type="GeneID" id="99725497"/>
<dbReference type="InterPro" id="IPR000073">
    <property type="entry name" value="AB_hydrolase_1"/>
</dbReference>
<comment type="caution">
    <text evidence="2">The sequence shown here is derived from an EMBL/GenBank/DDBJ whole genome shotgun (WGS) entry which is preliminary data.</text>
</comment>
<dbReference type="Pfam" id="PF12697">
    <property type="entry name" value="Abhydrolase_6"/>
    <property type="match status" value="1"/>
</dbReference>
<dbReference type="STRING" id="206506.AAV32_16720"/>
<dbReference type="SUPFAM" id="SSF53474">
    <property type="entry name" value="alpha/beta-Hydrolases"/>
    <property type="match status" value="1"/>
</dbReference>
<dbReference type="Gene3D" id="3.40.50.1820">
    <property type="entry name" value="alpha/beta hydrolase"/>
    <property type="match status" value="1"/>
</dbReference>
<dbReference type="Proteomes" id="UP000078084">
    <property type="component" value="Unassembled WGS sequence"/>
</dbReference>
<protein>
    <submittedName>
        <fullName evidence="2">Alpha/beta hydrolase</fullName>
    </submittedName>
</protein>
<reference evidence="2 3" key="1">
    <citation type="submission" date="2015-04" db="EMBL/GenBank/DDBJ databases">
        <title>Genome sequence of Kerstersia gyiorum CG1.</title>
        <authorList>
            <person name="Greninger A.L."/>
            <person name="Kozyreva V."/>
            <person name="Chaturvedi V."/>
        </authorList>
    </citation>
    <scope>NUCLEOTIDE SEQUENCE [LARGE SCALE GENOMIC DNA]</scope>
    <source>
        <strain evidence="2 3">CG1</strain>
    </source>
</reference>
<evidence type="ECO:0000313" key="3">
    <source>
        <dbReference type="Proteomes" id="UP000078084"/>
    </source>
</evidence>
<keyword evidence="3" id="KW-1185">Reference proteome</keyword>
<gene>
    <name evidence="2" type="ORF">AAV32_16720</name>
</gene>
<dbReference type="RefSeq" id="WP_068375178.1">
    <property type="nucleotide sequence ID" value="NZ_CP169556.1"/>
</dbReference>
<proteinExistence type="predicted"/>
<dbReference type="AlphaFoldDB" id="A0A171KNB0"/>
<evidence type="ECO:0000259" key="1">
    <source>
        <dbReference type="Pfam" id="PF12697"/>
    </source>
</evidence>
<evidence type="ECO:0000313" key="2">
    <source>
        <dbReference type="EMBL" id="KKO70377.1"/>
    </source>
</evidence>
<dbReference type="EMBL" id="LBNE01000016">
    <property type="protein sequence ID" value="KKO70377.1"/>
    <property type="molecule type" value="Genomic_DNA"/>
</dbReference>
<keyword evidence="2" id="KW-0378">Hydrolase</keyword>
<feature type="domain" description="AB hydrolase-1" evidence="1">
    <location>
        <begin position="35"/>
        <end position="252"/>
    </location>
</feature>
<accession>A0A171KNB0</accession>
<organism evidence="2 3">
    <name type="scientific">Kerstersia gyiorum</name>
    <dbReference type="NCBI Taxonomy" id="206506"/>
    <lineage>
        <taxon>Bacteria</taxon>
        <taxon>Pseudomonadati</taxon>
        <taxon>Pseudomonadota</taxon>
        <taxon>Betaproteobacteria</taxon>
        <taxon>Burkholderiales</taxon>
        <taxon>Alcaligenaceae</taxon>
        <taxon>Kerstersia</taxon>
    </lineage>
</organism>
<name>A0A171KNB0_9BURK</name>
<sequence length="267" mass="28956">MSATIVSDERIETPQGQLAARQWRPQQAAAGLAPIVMLHDSLGCIALWRDFPERLAAATGRRVIAYDRLGFGQSASHPGCLSMDYVQDEASTFLPQVLAQLQAESFIALGHSIGGCMGIASAAQHAHCLGLVTIAAQAYVDDRIVAGIVEARSMFDDPAQFARLEKYHGQQARWVLDSWADTWTSPGFASWNMGTELAQVQCPALVLHGDRDEYGSLAQPQRIADSVRGPVSFQVLEDCGHIPHREKPEALLASIAPWLAREVQSAA</sequence>
<dbReference type="PANTHER" id="PTHR43689:SF8">
    <property type="entry name" value="ALPHA_BETA-HYDROLASES SUPERFAMILY PROTEIN"/>
    <property type="match status" value="1"/>
</dbReference>
<dbReference type="GO" id="GO:0016787">
    <property type="term" value="F:hydrolase activity"/>
    <property type="evidence" value="ECO:0007669"/>
    <property type="project" value="UniProtKB-KW"/>
</dbReference>
<dbReference type="PANTHER" id="PTHR43689">
    <property type="entry name" value="HYDROLASE"/>
    <property type="match status" value="1"/>
</dbReference>